<dbReference type="InterPro" id="IPR009061">
    <property type="entry name" value="DNA-bd_dom_put_sf"/>
</dbReference>
<dbReference type="InterPro" id="IPR041657">
    <property type="entry name" value="HTH_17"/>
</dbReference>
<name>A0A015YW58_BACFG</name>
<accession>A0A015YW58</accession>
<organism evidence="2 3">
    <name type="scientific">Bacteroides fragilis str. S36L11</name>
    <dbReference type="NCBI Taxonomy" id="1339327"/>
    <lineage>
        <taxon>Bacteria</taxon>
        <taxon>Pseudomonadati</taxon>
        <taxon>Bacteroidota</taxon>
        <taxon>Bacteroidia</taxon>
        <taxon>Bacteroidales</taxon>
        <taxon>Bacteroidaceae</taxon>
        <taxon>Bacteroides</taxon>
    </lineage>
</organism>
<comment type="caution">
    <text evidence="2">The sequence shown here is derived from an EMBL/GenBank/DDBJ whole genome shotgun (WGS) entry which is preliminary data.</text>
</comment>
<dbReference type="AlphaFoldDB" id="A0A015YW58"/>
<gene>
    <name evidence="2" type="ORF">M136_3777</name>
</gene>
<dbReference type="PATRIC" id="fig|1339327.3.peg.4309"/>
<feature type="domain" description="Helix-turn-helix" evidence="1">
    <location>
        <begin position="48"/>
        <end position="97"/>
    </location>
</feature>
<dbReference type="EMBL" id="JGDJ01000262">
    <property type="protein sequence ID" value="EXZ26999.1"/>
    <property type="molecule type" value="Genomic_DNA"/>
</dbReference>
<evidence type="ECO:0000259" key="1">
    <source>
        <dbReference type="Pfam" id="PF12728"/>
    </source>
</evidence>
<sequence length="104" mass="11982">MSIKEILSSDSNLSVTIKSTDLKEFADHIIKQTIKEVLASNMKSDEEYLTVNETAKMLCVNRSTLWSWNKKGYLCPVEIGGKRRYKISDIDSILKNKRTDEEHE</sequence>
<dbReference type="SUPFAM" id="SSF46955">
    <property type="entry name" value="Putative DNA-binding domain"/>
    <property type="match status" value="1"/>
</dbReference>
<dbReference type="Proteomes" id="UP000022082">
    <property type="component" value="Unassembled WGS sequence"/>
</dbReference>
<evidence type="ECO:0000313" key="2">
    <source>
        <dbReference type="EMBL" id="EXZ26999.1"/>
    </source>
</evidence>
<dbReference type="RefSeq" id="WP_025814603.1">
    <property type="nucleotide sequence ID" value="NZ_JGDJ01000262.1"/>
</dbReference>
<proteinExistence type="predicted"/>
<protein>
    <submittedName>
        <fullName evidence="2">Helix-turn-helix domain protein</fullName>
    </submittedName>
</protein>
<dbReference type="Gene3D" id="1.10.1660.10">
    <property type="match status" value="1"/>
</dbReference>
<reference evidence="2 3" key="1">
    <citation type="submission" date="2014-02" db="EMBL/GenBank/DDBJ databases">
        <authorList>
            <person name="Sears C."/>
            <person name="Carroll K."/>
            <person name="Sack B.R."/>
            <person name="Qadri F."/>
            <person name="Myers L.L."/>
            <person name="Chung G.-T."/>
            <person name="Escheverria P."/>
            <person name="Fraser C.M."/>
            <person name="Sadzewicz L."/>
            <person name="Shefchek K.A."/>
            <person name="Tallon L."/>
            <person name="Das S.P."/>
            <person name="Daugherty S."/>
            <person name="Mongodin E.F."/>
        </authorList>
    </citation>
    <scope>NUCLEOTIDE SEQUENCE [LARGE SCALE GENOMIC DNA]</scope>
    <source>
        <strain evidence="2 3">S36L11</strain>
    </source>
</reference>
<evidence type="ECO:0000313" key="3">
    <source>
        <dbReference type="Proteomes" id="UP000022082"/>
    </source>
</evidence>
<dbReference type="Pfam" id="PF12728">
    <property type="entry name" value="HTH_17"/>
    <property type="match status" value="1"/>
</dbReference>